<accession>A0A1I3TK01</accession>
<evidence type="ECO:0000313" key="2">
    <source>
        <dbReference type="Proteomes" id="UP000199518"/>
    </source>
</evidence>
<dbReference type="Proteomes" id="UP000199518">
    <property type="component" value="Unassembled WGS sequence"/>
</dbReference>
<dbReference type="EMBL" id="FOQD01000031">
    <property type="protein sequence ID" value="SFJ70863.1"/>
    <property type="molecule type" value="Genomic_DNA"/>
</dbReference>
<evidence type="ECO:0000313" key="1">
    <source>
        <dbReference type="EMBL" id="SFJ70863.1"/>
    </source>
</evidence>
<name>A0A1I3TK01_9PLAN</name>
<keyword evidence="2" id="KW-1185">Reference proteome</keyword>
<proteinExistence type="predicted"/>
<dbReference type="SUPFAM" id="SSF48371">
    <property type="entry name" value="ARM repeat"/>
    <property type="match status" value="1"/>
</dbReference>
<sequence length="729" mass="79499">MQKKKPIFRVGLLLPLFGSFLLIVCEPARGSEPFVDFDILRRRTIAISVEFNDGISLKPVEHGLGTGFFIHPNGYVLTAKHILPDEAIKDPSLLTECQILGQIGDRASNSLSLTVVSIHPDHDAMLLQTVRDEPFSYFALSMEGLSQVVSLNAIGFPSGTDGKIRAVLAPLRAALSEGSKRGEVNARLEGGFSGGPVLLPSAKVVGIIEQSSALAERDTYEFVPALSLSDWLRPYTPMVSLPKPEDRRPRLVDRSCKFEPLSLRYDFVVETPPTDAALLSQIRVSTANTTGAFGCLSATGLGLRSTAEYVVPFYVSDPETVVPADQPLAVEAGKYARFGVTLRPDTLGACGDWSTDVTVSLIFNDGTMLSAPAERLTKNMLAKLPAYSLTENDVNNVLQALRHRRPATRAAAVTAFVVMDFTRESQRRVLGAKLKDPAWVVRSQALSAIRQLMLTELAPDIANLLKLRLTEVSSERDVADAEIGQIVHTLCRLDAFEGRDLVIEMCLNPDFPYREAESAIGILGSSDKQGTVELLIDALSKRHDWLTGQAATMYVQTHKCADEQGGNSKPARYSDALKAIVHGRSSQCKKFIDLLLSRTEVEFDLHKAELLRHVSYLTPGDTLAQDPFILSLEAQAKSLLNHKELLVRAPALRLYSQVSSDDMCVKAIRAGLTDESEAVQIVAVEAAADRSLSSLKPDLEKMLSELPMAKKSGQLGMALHNSLNSLDSN</sequence>
<dbReference type="Gene3D" id="2.40.10.120">
    <property type="match status" value="1"/>
</dbReference>
<reference evidence="2" key="1">
    <citation type="submission" date="2016-10" db="EMBL/GenBank/DDBJ databases">
        <authorList>
            <person name="Varghese N."/>
            <person name="Submissions S."/>
        </authorList>
    </citation>
    <scope>NUCLEOTIDE SEQUENCE [LARGE SCALE GENOMIC DNA]</scope>
    <source>
        <strain evidence="2">DSM 26348</strain>
    </source>
</reference>
<protein>
    <submittedName>
        <fullName evidence="1">Trypsin-like peptidase domain-containing protein</fullName>
    </submittedName>
</protein>
<dbReference type="AlphaFoldDB" id="A0A1I3TK01"/>
<dbReference type="STRING" id="1576369.SAMN05421753_13110"/>
<dbReference type="Pfam" id="PF13365">
    <property type="entry name" value="Trypsin_2"/>
    <property type="match status" value="1"/>
</dbReference>
<organism evidence="1 2">
    <name type="scientific">Planctomicrobium piriforme</name>
    <dbReference type="NCBI Taxonomy" id="1576369"/>
    <lineage>
        <taxon>Bacteria</taxon>
        <taxon>Pseudomonadati</taxon>
        <taxon>Planctomycetota</taxon>
        <taxon>Planctomycetia</taxon>
        <taxon>Planctomycetales</taxon>
        <taxon>Planctomycetaceae</taxon>
        <taxon>Planctomicrobium</taxon>
    </lineage>
</organism>
<dbReference type="InterPro" id="IPR011989">
    <property type="entry name" value="ARM-like"/>
</dbReference>
<dbReference type="SUPFAM" id="SSF50494">
    <property type="entry name" value="Trypsin-like serine proteases"/>
    <property type="match status" value="1"/>
</dbReference>
<gene>
    <name evidence="1" type="ORF">SAMN05421753_13110</name>
</gene>
<dbReference type="InterPro" id="IPR016024">
    <property type="entry name" value="ARM-type_fold"/>
</dbReference>
<dbReference type="InterPro" id="IPR009003">
    <property type="entry name" value="Peptidase_S1_PA"/>
</dbReference>
<dbReference type="Gene3D" id="1.25.10.10">
    <property type="entry name" value="Leucine-rich Repeat Variant"/>
    <property type="match status" value="1"/>
</dbReference>